<keyword evidence="1" id="KW-0812">Transmembrane</keyword>
<dbReference type="Proteomes" id="UP000249354">
    <property type="component" value="Unassembled WGS sequence"/>
</dbReference>
<dbReference type="SUPFAM" id="SSF53474">
    <property type="entry name" value="alpha/beta-Hydrolases"/>
    <property type="match status" value="1"/>
</dbReference>
<comment type="caution">
    <text evidence="2">The sequence shown here is derived from an EMBL/GenBank/DDBJ whole genome shotgun (WGS) entry which is preliminary data.</text>
</comment>
<reference evidence="2 3" key="2">
    <citation type="submission" date="2018-06" db="EMBL/GenBank/DDBJ databases">
        <title>Metagenomic assembly of (sub)arctic Cyanobacteria and their associated microbiome from non-axenic cultures.</title>
        <authorList>
            <person name="Baurain D."/>
        </authorList>
    </citation>
    <scope>NUCLEOTIDE SEQUENCE [LARGE SCALE GENOMIC DNA]</scope>
    <source>
        <strain evidence="2">ULC129bin1</strain>
    </source>
</reference>
<evidence type="ECO:0000313" key="2">
    <source>
        <dbReference type="EMBL" id="PZO11531.1"/>
    </source>
</evidence>
<accession>A0A2W4VH87</accession>
<dbReference type="InterPro" id="IPR010297">
    <property type="entry name" value="DUF900_hydrolase"/>
</dbReference>
<name>A0A2W4VH87_9CYAN</name>
<dbReference type="InterPro" id="IPR029058">
    <property type="entry name" value="AB_hydrolase_fold"/>
</dbReference>
<keyword evidence="1" id="KW-0472">Membrane</keyword>
<evidence type="ECO:0008006" key="4">
    <source>
        <dbReference type="Google" id="ProtNLM"/>
    </source>
</evidence>
<sequence>MSHPTQAKTATEGRYLLSVEDIPPVSSAFPAYFVGSTAPNNVEDGIIPVKNPDEKIREIAAFLCAQSQPELLIAIHGYNTALGEFATDDPTSQRRGVRGWYQDIRNHINEHCDRRSAGLVLIGYRWPSEEIKGGGNDSFARKIRYAQQSLPIFLRVILALAFAALGGLVMAAFADKASGSMGFSIFGVSLIVLATVLVSFVLTLFLLRVVGYLRDSYRASNYGVPDLVELIRQLNKAVLAATPHENWSERQHIKLSFIGHSMGGFVVTDTVRILSNVFDQRSIGNLGTGNAAKTPSAEIGSVFSLGRLVLVSPDIPAETIISGRANFLSSSLRRFEETYLFSNEGDMALRMASTSANYASFPAKTREGGYRLGNVVVRSPQEKIAKTNRVTQYGIVNFNAYTVEGGQLLDVQQRSQGGIEPKQLSYLKTDGSEGFVSSFLSYLYILRDKPLSRRQQDILEPDQKPIAELFTVFDCTDYYELLPGAHGKAKQKVGLLTYALEKRSLSFWNYVRLVVALFNGTIDSHGGYFYTAPEHSAPGKPVRPDARVAKQLIYGLACLGFKSFIHSLSAGESSGESLGKAGLVANRADPRASLRDLSQLCADRHIQVLLAAERYNHDILGIVTPSDRNGY</sequence>
<evidence type="ECO:0000313" key="3">
    <source>
        <dbReference type="Proteomes" id="UP000249354"/>
    </source>
</evidence>
<dbReference type="AlphaFoldDB" id="A0A2W4VH87"/>
<keyword evidence="1" id="KW-1133">Transmembrane helix</keyword>
<evidence type="ECO:0000256" key="1">
    <source>
        <dbReference type="SAM" id="Phobius"/>
    </source>
</evidence>
<feature type="transmembrane region" description="Helical" evidence="1">
    <location>
        <begin position="152"/>
        <end position="173"/>
    </location>
</feature>
<proteinExistence type="predicted"/>
<feature type="transmembrane region" description="Helical" evidence="1">
    <location>
        <begin position="185"/>
        <end position="207"/>
    </location>
</feature>
<reference evidence="3" key="1">
    <citation type="submission" date="2018-04" db="EMBL/GenBank/DDBJ databases">
        <authorList>
            <person name="Cornet L."/>
        </authorList>
    </citation>
    <scope>NUCLEOTIDE SEQUENCE [LARGE SCALE GENOMIC DNA]</scope>
</reference>
<protein>
    <recommendedName>
        <fullName evidence="4">Alpha/beta hydrolase</fullName>
    </recommendedName>
</protein>
<gene>
    <name evidence="2" type="ORF">DCF25_19200</name>
</gene>
<organism evidence="2 3">
    <name type="scientific">Leptolyngbya foveolarum</name>
    <dbReference type="NCBI Taxonomy" id="47253"/>
    <lineage>
        <taxon>Bacteria</taxon>
        <taxon>Bacillati</taxon>
        <taxon>Cyanobacteriota</taxon>
        <taxon>Cyanophyceae</taxon>
        <taxon>Leptolyngbyales</taxon>
        <taxon>Leptolyngbyaceae</taxon>
        <taxon>Leptolyngbya group</taxon>
        <taxon>Leptolyngbya</taxon>
    </lineage>
</organism>
<dbReference type="EMBL" id="QBMC01000179">
    <property type="protein sequence ID" value="PZO11531.1"/>
    <property type="molecule type" value="Genomic_DNA"/>
</dbReference>
<dbReference type="Pfam" id="PF05990">
    <property type="entry name" value="DUF900"/>
    <property type="match status" value="1"/>
</dbReference>